<organism evidence="9 10">
    <name type="scientific">Colletotrichum lupini</name>
    <dbReference type="NCBI Taxonomy" id="145971"/>
    <lineage>
        <taxon>Eukaryota</taxon>
        <taxon>Fungi</taxon>
        <taxon>Dikarya</taxon>
        <taxon>Ascomycota</taxon>
        <taxon>Pezizomycotina</taxon>
        <taxon>Sordariomycetes</taxon>
        <taxon>Hypocreomycetidae</taxon>
        <taxon>Glomerellales</taxon>
        <taxon>Glomerellaceae</taxon>
        <taxon>Colletotrichum</taxon>
        <taxon>Colletotrichum acutatum species complex</taxon>
    </lineage>
</organism>
<dbReference type="InterPro" id="IPR039421">
    <property type="entry name" value="Type_1_exporter"/>
</dbReference>
<keyword evidence="10" id="KW-1185">Reference proteome</keyword>
<dbReference type="PROSITE" id="PS00211">
    <property type="entry name" value="ABC_TRANSPORTER_1"/>
    <property type="match status" value="1"/>
</dbReference>
<dbReference type="SMART" id="SM00382">
    <property type="entry name" value="AAA"/>
    <property type="match status" value="1"/>
</dbReference>
<evidence type="ECO:0000313" key="10">
    <source>
        <dbReference type="Proteomes" id="UP000830671"/>
    </source>
</evidence>
<dbReference type="AlphaFoldDB" id="A0A9Q8T3I6"/>
<evidence type="ECO:0000256" key="3">
    <source>
        <dbReference type="ARBA" id="ARBA00022692"/>
    </source>
</evidence>
<evidence type="ECO:0000256" key="7">
    <source>
        <dbReference type="ARBA" id="ARBA00023136"/>
    </source>
</evidence>
<accession>A0A9Q8T3I6</accession>
<dbReference type="PROSITE" id="PS50893">
    <property type="entry name" value="ABC_TRANSPORTER_2"/>
    <property type="match status" value="1"/>
</dbReference>
<dbReference type="InterPro" id="IPR027417">
    <property type="entry name" value="P-loop_NTPase"/>
</dbReference>
<dbReference type="KEGG" id="clup:CLUP02_13041"/>
<evidence type="ECO:0000256" key="6">
    <source>
        <dbReference type="ARBA" id="ARBA00022989"/>
    </source>
</evidence>
<dbReference type="PANTHER" id="PTHR24221">
    <property type="entry name" value="ATP-BINDING CASSETTE SUB-FAMILY B"/>
    <property type="match status" value="1"/>
</dbReference>
<evidence type="ECO:0000256" key="5">
    <source>
        <dbReference type="ARBA" id="ARBA00022840"/>
    </source>
</evidence>
<keyword evidence="4" id="KW-0547">Nucleotide-binding</keyword>
<feature type="domain" description="ABC transporter" evidence="8">
    <location>
        <begin position="55"/>
        <end position="300"/>
    </location>
</feature>
<dbReference type="Pfam" id="PF00005">
    <property type="entry name" value="ABC_tran"/>
    <property type="match status" value="1"/>
</dbReference>
<evidence type="ECO:0000256" key="1">
    <source>
        <dbReference type="ARBA" id="ARBA00004141"/>
    </source>
</evidence>
<dbReference type="RefSeq" id="XP_049149145.1">
    <property type="nucleotide sequence ID" value="XM_049291999.1"/>
</dbReference>
<keyword evidence="3" id="KW-0812">Transmembrane</keyword>
<sequence>MGSQSGGVLFGFSSNVSRAHSAANHIIDLRISRPPINTSSGVKELPESENNRVAIEFRDVTFAYPSRPNRSVLHGLNLKILRGQSVGIVGASGCGKSTIVALLERFYDINSGQLLVEGTTIRDLDVQFHRSRIGLVSQDTALFQGSIRDNILLGLPDDEAAAPDADDRVERACRSANMHDFISSLPDGYATDVGNRGVALSGGQRQRLEIARALIREPEVLLFDEATSALDTANEVLVQAAIEAVAREKPGRTTIAVAHRLLTIQRCDRIFVLHRGQVAEDGTHEELFQRRGMYYEMVLAQSLDREVVEIV</sequence>
<keyword evidence="7" id="KW-0472">Membrane</keyword>
<dbReference type="EMBL" id="CP019478">
    <property type="protein sequence ID" value="UQC87536.1"/>
    <property type="molecule type" value="Genomic_DNA"/>
</dbReference>
<dbReference type="GeneID" id="73347009"/>
<keyword evidence="5" id="KW-0067">ATP-binding</keyword>
<evidence type="ECO:0000259" key="8">
    <source>
        <dbReference type="PROSITE" id="PS50893"/>
    </source>
</evidence>
<name>A0A9Q8T3I6_9PEZI</name>
<evidence type="ECO:0000256" key="4">
    <source>
        <dbReference type="ARBA" id="ARBA00022741"/>
    </source>
</evidence>
<dbReference type="SUPFAM" id="SSF52540">
    <property type="entry name" value="P-loop containing nucleoside triphosphate hydrolases"/>
    <property type="match status" value="1"/>
</dbReference>
<dbReference type="InterPro" id="IPR003593">
    <property type="entry name" value="AAA+_ATPase"/>
</dbReference>
<comment type="similarity">
    <text evidence="2">Belongs to the ABC transporter superfamily. ABCB family. Multidrug resistance exporter (TC 3.A.1.201) subfamily.</text>
</comment>
<dbReference type="GO" id="GO:0016887">
    <property type="term" value="F:ATP hydrolysis activity"/>
    <property type="evidence" value="ECO:0007669"/>
    <property type="project" value="InterPro"/>
</dbReference>
<dbReference type="GO" id="GO:0005524">
    <property type="term" value="F:ATP binding"/>
    <property type="evidence" value="ECO:0007669"/>
    <property type="project" value="UniProtKB-KW"/>
</dbReference>
<dbReference type="FunFam" id="3.40.50.300:FF:000913">
    <property type="entry name" value="ABC multidrug transporter SitT"/>
    <property type="match status" value="1"/>
</dbReference>
<reference evidence="9" key="1">
    <citation type="journal article" date="2021" name="Mol. Plant Microbe Interact.">
        <title>Complete Genome Sequence of the Plant-Pathogenic Fungus Colletotrichum lupini.</title>
        <authorList>
            <person name="Baroncelli R."/>
            <person name="Pensec F."/>
            <person name="Da Lio D."/>
            <person name="Boufleur T."/>
            <person name="Vicente I."/>
            <person name="Sarrocco S."/>
            <person name="Picot A."/>
            <person name="Baraldi E."/>
            <person name="Sukno S."/>
            <person name="Thon M."/>
            <person name="Le Floch G."/>
        </authorList>
    </citation>
    <scope>NUCLEOTIDE SEQUENCE</scope>
    <source>
        <strain evidence="9">IMI 504893</strain>
    </source>
</reference>
<gene>
    <name evidence="9" type="ORF">CLUP02_13041</name>
</gene>
<dbReference type="PANTHER" id="PTHR24221:SF503">
    <property type="entry name" value="MITOCHONDRIAL POTASSIUM CHANNEL ATP-BINDING SUBUNIT"/>
    <property type="match status" value="1"/>
</dbReference>
<keyword evidence="6" id="KW-1133">Transmembrane helix</keyword>
<dbReference type="Proteomes" id="UP000830671">
    <property type="component" value="Chromosome 6"/>
</dbReference>
<dbReference type="InterPro" id="IPR003439">
    <property type="entry name" value="ABC_transporter-like_ATP-bd"/>
</dbReference>
<proteinExistence type="inferred from homology"/>
<comment type="subcellular location">
    <subcellularLocation>
        <location evidence="1">Membrane</location>
        <topology evidence="1">Multi-pass membrane protein</topology>
    </subcellularLocation>
</comment>
<dbReference type="InterPro" id="IPR017871">
    <property type="entry name" value="ABC_transporter-like_CS"/>
</dbReference>
<dbReference type="GO" id="GO:0042626">
    <property type="term" value="F:ATPase-coupled transmembrane transporter activity"/>
    <property type="evidence" value="ECO:0007669"/>
    <property type="project" value="TreeGrafter"/>
</dbReference>
<evidence type="ECO:0000313" key="9">
    <source>
        <dbReference type="EMBL" id="UQC87536.1"/>
    </source>
</evidence>
<evidence type="ECO:0000256" key="2">
    <source>
        <dbReference type="ARBA" id="ARBA00007577"/>
    </source>
</evidence>
<dbReference type="GO" id="GO:0016020">
    <property type="term" value="C:membrane"/>
    <property type="evidence" value="ECO:0007669"/>
    <property type="project" value="UniProtKB-SubCell"/>
</dbReference>
<dbReference type="Gene3D" id="3.40.50.300">
    <property type="entry name" value="P-loop containing nucleotide triphosphate hydrolases"/>
    <property type="match status" value="1"/>
</dbReference>
<protein>
    <submittedName>
        <fullName evidence="9">Multidrug resistance protein</fullName>
    </submittedName>
</protein>